<comment type="caution">
    <text evidence="2">The sequence shown here is derived from an EMBL/GenBank/DDBJ whole genome shotgun (WGS) entry which is preliminary data.</text>
</comment>
<dbReference type="Proteomes" id="UP000826195">
    <property type="component" value="Unassembled WGS sequence"/>
</dbReference>
<dbReference type="AlphaFoldDB" id="A0AAV7IUA6"/>
<protein>
    <submittedName>
        <fullName evidence="2">Uncharacterized protein</fullName>
    </submittedName>
</protein>
<dbReference type="EMBL" id="JAHXZJ010000001">
    <property type="protein sequence ID" value="KAH0568218.1"/>
    <property type="molecule type" value="Genomic_DNA"/>
</dbReference>
<gene>
    <name evidence="2" type="ORF">KQX54_019629</name>
</gene>
<proteinExistence type="predicted"/>
<keyword evidence="3" id="KW-1185">Reference proteome</keyword>
<feature type="compositionally biased region" description="Polar residues" evidence="1">
    <location>
        <begin position="56"/>
        <end position="73"/>
    </location>
</feature>
<organism evidence="2 3">
    <name type="scientific">Cotesia glomerata</name>
    <name type="common">Lepidopteran parasitic wasp</name>
    <name type="synonym">Apanteles glomeratus</name>
    <dbReference type="NCBI Taxonomy" id="32391"/>
    <lineage>
        <taxon>Eukaryota</taxon>
        <taxon>Metazoa</taxon>
        <taxon>Ecdysozoa</taxon>
        <taxon>Arthropoda</taxon>
        <taxon>Hexapoda</taxon>
        <taxon>Insecta</taxon>
        <taxon>Pterygota</taxon>
        <taxon>Neoptera</taxon>
        <taxon>Endopterygota</taxon>
        <taxon>Hymenoptera</taxon>
        <taxon>Apocrita</taxon>
        <taxon>Ichneumonoidea</taxon>
        <taxon>Braconidae</taxon>
        <taxon>Microgastrinae</taxon>
        <taxon>Cotesia</taxon>
    </lineage>
</organism>
<evidence type="ECO:0000256" key="1">
    <source>
        <dbReference type="SAM" id="MobiDB-lite"/>
    </source>
</evidence>
<accession>A0AAV7IUA6</accession>
<reference evidence="2 3" key="1">
    <citation type="journal article" date="2021" name="J. Hered.">
        <title>A chromosome-level genome assembly of the parasitoid wasp, Cotesia glomerata (Hymenoptera: Braconidae).</title>
        <authorList>
            <person name="Pinto B.J."/>
            <person name="Weis J.J."/>
            <person name="Gamble T."/>
            <person name="Ode P.J."/>
            <person name="Paul R."/>
            <person name="Zaspel J.M."/>
        </authorList>
    </citation>
    <scope>NUCLEOTIDE SEQUENCE [LARGE SCALE GENOMIC DNA]</scope>
    <source>
        <strain evidence="2">CgM1</strain>
    </source>
</reference>
<feature type="region of interest" description="Disordered" evidence="1">
    <location>
        <begin position="30"/>
        <end position="73"/>
    </location>
</feature>
<evidence type="ECO:0000313" key="2">
    <source>
        <dbReference type="EMBL" id="KAH0568218.1"/>
    </source>
</evidence>
<evidence type="ECO:0000313" key="3">
    <source>
        <dbReference type="Proteomes" id="UP000826195"/>
    </source>
</evidence>
<feature type="compositionally biased region" description="Polar residues" evidence="1">
    <location>
        <begin position="30"/>
        <end position="44"/>
    </location>
</feature>
<name>A0AAV7IUA6_COTGL</name>
<sequence>MSVTGRCLAVAIDHHFSCESMRYIGQNVAIPTNGNTRSWTTNQPDDSRVGVKETAAATSSNEHQQRQQIRSTS</sequence>